<dbReference type="InterPro" id="IPR036097">
    <property type="entry name" value="HisK_dim/P_sf"/>
</dbReference>
<dbReference type="SMART" id="SM00387">
    <property type="entry name" value="HATPase_c"/>
    <property type="match status" value="1"/>
</dbReference>
<dbReference type="GO" id="GO:0007234">
    <property type="term" value="P:osmosensory signaling via phosphorelay pathway"/>
    <property type="evidence" value="ECO:0007669"/>
    <property type="project" value="TreeGrafter"/>
</dbReference>
<evidence type="ECO:0000259" key="10">
    <source>
        <dbReference type="PROSITE" id="PS50109"/>
    </source>
</evidence>
<reference evidence="11" key="2">
    <citation type="submission" date="2021-09" db="EMBL/GenBank/DDBJ databases">
        <authorList>
            <person name="Gilroy R."/>
        </authorList>
    </citation>
    <scope>NUCLEOTIDE SEQUENCE</scope>
    <source>
        <strain evidence="11">ChiGjej2B2-7701</strain>
    </source>
</reference>
<sequence>MAADVGSLALIAVLVAALLIALVVMVRRDRELVRIAEELDLRAPDSNARIALEVRSAGLEGLARALNRELDCERDRRIADRAAQASFQQDLASLSHDIRTPLAGAQGYLQLAQRTAEQAERERYTEAAIERLSSMRTLVDGLFEYAKAADPALALSVEPVALLPVLSDVLVSFYPQFTARGWEPSIACEDEDVQVLAETSSLTRVLTNLVNNALRYGSDAPSIEIASMGGRVSLSISNPVEQPDAIDAGRLFDRFYKSDAARTGEGSGLGLAIVARLLDAMGGEAHGEVADGGLTVRISLPRA</sequence>
<dbReference type="GO" id="GO:0005886">
    <property type="term" value="C:plasma membrane"/>
    <property type="evidence" value="ECO:0007669"/>
    <property type="project" value="UniProtKB-SubCell"/>
</dbReference>
<dbReference type="InterPro" id="IPR050351">
    <property type="entry name" value="BphY/WalK/GraS-like"/>
</dbReference>
<dbReference type="EC" id="2.7.13.3" evidence="3"/>
<keyword evidence="7" id="KW-0902">Two-component regulatory system</keyword>
<dbReference type="Gene3D" id="1.10.287.130">
    <property type="match status" value="1"/>
</dbReference>
<accession>A0A921LT44</accession>
<organism evidence="11 12">
    <name type="scientific">Collinsella ihumii</name>
    <dbReference type="NCBI Taxonomy" id="1720204"/>
    <lineage>
        <taxon>Bacteria</taxon>
        <taxon>Bacillati</taxon>
        <taxon>Actinomycetota</taxon>
        <taxon>Coriobacteriia</taxon>
        <taxon>Coriobacteriales</taxon>
        <taxon>Coriobacteriaceae</taxon>
        <taxon>Collinsella</taxon>
    </lineage>
</organism>
<reference evidence="11" key="1">
    <citation type="journal article" date="2021" name="PeerJ">
        <title>Extensive microbial diversity within the chicken gut microbiome revealed by metagenomics and culture.</title>
        <authorList>
            <person name="Gilroy R."/>
            <person name="Ravi A."/>
            <person name="Getino M."/>
            <person name="Pursley I."/>
            <person name="Horton D.L."/>
            <person name="Alikhan N.F."/>
            <person name="Baker D."/>
            <person name="Gharbi K."/>
            <person name="Hall N."/>
            <person name="Watson M."/>
            <person name="Adriaenssens E.M."/>
            <person name="Foster-Nyarko E."/>
            <person name="Jarju S."/>
            <person name="Secka A."/>
            <person name="Antonio M."/>
            <person name="Oren A."/>
            <person name="Chaudhuri R.R."/>
            <person name="La Ragione R."/>
            <person name="Hildebrand F."/>
            <person name="Pallen M.J."/>
        </authorList>
    </citation>
    <scope>NUCLEOTIDE SEQUENCE</scope>
    <source>
        <strain evidence="11">ChiGjej2B2-7701</strain>
    </source>
</reference>
<dbReference type="PANTHER" id="PTHR42878:SF12">
    <property type="entry name" value="SENSOR HISTIDINE KINASE YCBM"/>
    <property type="match status" value="1"/>
</dbReference>
<comment type="subcellular location">
    <subcellularLocation>
        <location evidence="2">Cell membrane</location>
    </subcellularLocation>
</comment>
<dbReference type="GO" id="GO:0000155">
    <property type="term" value="F:phosphorelay sensor kinase activity"/>
    <property type="evidence" value="ECO:0007669"/>
    <property type="project" value="InterPro"/>
</dbReference>
<keyword evidence="6 11" id="KW-0418">Kinase</keyword>
<feature type="transmembrane region" description="Helical" evidence="9">
    <location>
        <begin position="6"/>
        <end position="26"/>
    </location>
</feature>
<evidence type="ECO:0000313" key="12">
    <source>
        <dbReference type="Proteomes" id="UP000746751"/>
    </source>
</evidence>
<feature type="domain" description="Histidine kinase" evidence="10">
    <location>
        <begin position="93"/>
        <end position="303"/>
    </location>
</feature>
<dbReference type="InterPro" id="IPR003594">
    <property type="entry name" value="HATPase_dom"/>
</dbReference>
<dbReference type="CDD" id="cd00075">
    <property type="entry name" value="HATPase"/>
    <property type="match status" value="1"/>
</dbReference>
<dbReference type="PANTHER" id="PTHR42878">
    <property type="entry name" value="TWO-COMPONENT HISTIDINE KINASE"/>
    <property type="match status" value="1"/>
</dbReference>
<keyword evidence="9" id="KW-0812">Transmembrane</keyword>
<evidence type="ECO:0000256" key="7">
    <source>
        <dbReference type="ARBA" id="ARBA00023012"/>
    </source>
</evidence>
<evidence type="ECO:0000256" key="4">
    <source>
        <dbReference type="ARBA" id="ARBA00022553"/>
    </source>
</evidence>
<dbReference type="Pfam" id="PF02518">
    <property type="entry name" value="HATPase_c"/>
    <property type="match status" value="1"/>
</dbReference>
<name>A0A921LT44_9ACTN</name>
<evidence type="ECO:0000256" key="8">
    <source>
        <dbReference type="ARBA" id="ARBA00039401"/>
    </source>
</evidence>
<evidence type="ECO:0000256" key="9">
    <source>
        <dbReference type="SAM" id="Phobius"/>
    </source>
</evidence>
<dbReference type="InterPro" id="IPR036890">
    <property type="entry name" value="HATPase_C_sf"/>
</dbReference>
<evidence type="ECO:0000256" key="1">
    <source>
        <dbReference type="ARBA" id="ARBA00000085"/>
    </source>
</evidence>
<dbReference type="SUPFAM" id="SSF47384">
    <property type="entry name" value="Homodimeric domain of signal transducing histidine kinase"/>
    <property type="match status" value="1"/>
</dbReference>
<dbReference type="Pfam" id="PF00512">
    <property type="entry name" value="HisKA"/>
    <property type="match status" value="1"/>
</dbReference>
<dbReference type="SMART" id="SM00388">
    <property type="entry name" value="HisKA"/>
    <property type="match status" value="1"/>
</dbReference>
<evidence type="ECO:0000313" key="11">
    <source>
        <dbReference type="EMBL" id="HJG30853.1"/>
    </source>
</evidence>
<dbReference type="AlphaFoldDB" id="A0A921LT44"/>
<keyword evidence="5" id="KW-0808">Transferase</keyword>
<dbReference type="GO" id="GO:0000156">
    <property type="term" value="F:phosphorelay response regulator activity"/>
    <property type="evidence" value="ECO:0007669"/>
    <property type="project" value="TreeGrafter"/>
</dbReference>
<proteinExistence type="predicted"/>
<protein>
    <recommendedName>
        <fullName evidence="8">Sensor-like histidine kinase SenX3</fullName>
        <ecNumber evidence="3">2.7.13.3</ecNumber>
    </recommendedName>
</protein>
<gene>
    <name evidence="11" type="ORF">K8U80_05600</name>
</gene>
<dbReference type="InterPro" id="IPR005467">
    <property type="entry name" value="His_kinase_dom"/>
</dbReference>
<dbReference type="SUPFAM" id="SSF55874">
    <property type="entry name" value="ATPase domain of HSP90 chaperone/DNA topoisomerase II/histidine kinase"/>
    <property type="match status" value="1"/>
</dbReference>
<keyword evidence="9" id="KW-1133">Transmembrane helix</keyword>
<evidence type="ECO:0000256" key="2">
    <source>
        <dbReference type="ARBA" id="ARBA00004236"/>
    </source>
</evidence>
<dbReference type="PRINTS" id="PR00344">
    <property type="entry name" value="BCTRLSENSOR"/>
</dbReference>
<comment type="caution">
    <text evidence="11">The sequence shown here is derived from an EMBL/GenBank/DDBJ whole genome shotgun (WGS) entry which is preliminary data.</text>
</comment>
<evidence type="ECO:0000256" key="3">
    <source>
        <dbReference type="ARBA" id="ARBA00012438"/>
    </source>
</evidence>
<dbReference type="InterPro" id="IPR003661">
    <property type="entry name" value="HisK_dim/P_dom"/>
</dbReference>
<keyword evidence="9" id="KW-0472">Membrane</keyword>
<dbReference type="Proteomes" id="UP000746751">
    <property type="component" value="Unassembled WGS sequence"/>
</dbReference>
<dbReference type="PROSITE" id="PS50109">
    <property type="entry name" value="HIS_KIN"/>
    <property type="match status" value="1"/>
</dbReference>
<dbReference type="CDD" id="cd00082">
    <property type="entry name" value="HisKA"/>
    <property type="match status" value="1"/>
</dbReference>
<comment type="catalytic activity">
    <reaction evidence="1">
        <text>ATP + protein L-histidine = ADP + protein N-phospho-L-histidine.</text>
        <dbReference type="EC" id="2.7.13.3"/>
    </reaction>
</comment>
<keyword evidence="4" id="KW-0597">Phosphoprotein</keyword>
<evidence type="ECO:0000256" key="5">
    <source>
        <dbReference type="ARBA" id="ARBA00022679"/>
    </source>
</evidence>
<dbReference type="InterPro" id="IPR004358">
    <property type="entry name" value="Sig_transdc_His_kin-like_C"/>
</dbReference>
<dbReference type="GO" id="GO:0030295">
    <property type="term" value="F:protein kinase activator activity"/>
    <property type="evidence" value="ECO:0007669"/>
    <property type="project" value="TreeGrafter"/>
</dbReference>
<dbReference type="EMBL" id="DYVF01000039">
    <property type="protein sequence ID" value="HJG30853.1"/>
    <property type="molecule type" value="Genomic_DNA"/>
</dbReference>
<evidence type="ECO:0000256" key="6">
    <source>
        <dbReference type="ARBA" id="ARBA00022777"/>
    </source>
</evidence>
<dbReference type="Gene3D" id="3.30.565.10">
    <property type="entry name" value="Histidine kinase-like ATPase, C-terminal domain"/>
    <property type="match status" value="1"/>
</dbReference>